<evidence type="ECO:0000256" key="1">
    <source>
        <dbReference type="SAM" id="SignalP"/>
    </source>
</evidence>
<dbReference type="SUPFAM" id="SSF53474">
    <property type="entry name" value="alpha/beta-Hydrolases"/>
    <property type="match status" value="2"/>
</dbReference>
<feature type="signal peptide" evidence="1">
    <location>
        <begin position="1"/>
        <end position="19"/>
    </location>
</feature>
<organism evidence="2 3">
    <name type="scientific">Pseudorhodoferax soli</name>
    <dbReference type="NCBI Taxonomy" id="545864"/>
    <lineage>
        <taxon>Bacteria</taxon>
        <taxon>Pseudomonadati</taxon>
        <taxon>Pseudomonadota</taxon>
        <taxon>Betaproteobacteria</taxon>
        <taxon>Burkholderiales</taxon>
        <taxon>Comamonadaceae</taxon>
    </lineage>
</organism>
<accession>A0A368XBL7</accession>
<evidence type="ECO:0008006" key="4">
    <source>
        <dbReference type="Google" id="ProtNLM"/>
    </source>
</evidence>
<dbReference type="RefSeq" id="WP_114472026.1">
    <property type="nucleotide sequence ID" value="NZ_QPJK01000013.1"/>
</dbReference>
<comment type="caution">
    <text evidence="2">The sequence shown here is derived from an EMBL/GenBank/DDBJ whole genome shotgun (WGS) entry which is preliminary data.</text>
</comment>
<dbReference type="Gene3D" id="3.40.50.1820">
    <property type="entry name" value="alpha/beta hydrolase"/>
    <property type="match status" value="1"/>
</dbReference>
<reference evidence="2 3" key="1">
    <citation type="submission" date="2018-07" db="EMBL/GenBank/DDBJ databases">
        <title>Genomic Encyclopedia of Type Strains, Phase IV (KMG-IV): sequencing the most valuable type-strain genomes for metagenomic binning, comparative biology and taxonomic classification.</title>
        <authorList>
            <person name="Goeker M."/>
        </authorList>
    </citation>
    <scope>NUCLEOTIDE SEQUENCE [LARGE SCALE GENOMIC DNA]</scope>
    <source>
        <strain evidence="2 3">DSM 21634</strain>
    </source>
</reference>
<dbReference type="Proteomes" id="UP000252884">
    <property type="component" value="Unassembled WGS sequence"/>
</dbReference>
<dbReference type="InterPro" id="IPR029058">
    <property type="entry name" value="AB_hydrolase_fold"/>
</dbReference>
<name>A0A368XBL7_9BURK</name>
<protein>
    <recommendedName>
        <fullName evidence="4">Lipase (Class 3)</fullName>
    </recommendedName>
</protein>
<gene>
    <name evidence="2" type="ORF">DES41_113169</name>
</gene>
<evidence type="ECO:0000313" key="2">
    <source>
        <dbReference type="EMBL" id="RCW65245.1"/>
    </source>
</evidence>
<keyword evidence="3" id="KW-1185">Reference proteome</keyword>
<proteinExistence type="predicted"/>
<feature type="chain" id="PRO_5016728944" description="Lipase (Class 3)" evidence="1">
    <location>
        <begin position="20"/>
        <end position="475"/>
    </location>
</feature>
<keyword evidence="1" id="KW-0732">Signal</keyword>
<evidence type="ECO:0000313" key="3">
    <source>
        <dbReference type="Proteomes" id="UP000252884"/>
    </source>
</evidence>
<sequence>MQHANAVLLGITLLLGACASMDTAPPPAPQSRPATAEEQATAAFYLQYAVLAADVYTSEMELQMQVVRSLSSPLIAQDAEVAEKIKNFGTDAYAANLLAGYLKAISDGCRDADPTSVELLHQEEDLASLVQDIQTMGCAEARRRHGGNTEPRSRQAGRDCGLKDVAPALYAPAPEMQWRYVPELQKYARARSWAVFVPHLKIDVWYRTRLTEKDAPITEYAIVFRGTAGSGGWLSNLRGVSIVTPFIYDHYLQARKSTEDIIQQIVFTHRLKARILGKPDDKVLITAVGHSLGGGLAQYAYLTNPQITRVVGFNPSPVNGASTIPVSERANVNSGRPVNLRAPAHPNRDDSEGAYNAEMLRRLDKASEEAGPRTIDADPRPTAAPLRKHIARLAEPGHTDAAIFLLYERGEILTGLFPCARGAMWSAGTGPVVACDAVNYQVGNSLRQHEMGPLVCGLAASARHPQPSQLAGVQP</sequence>
<dbReference type="EMBL" id="QPJK01000013">
    <property type="protein sequence ID" value="RCW65245.1"/>
    <property type="molecule type" value="Genomic_DNA"/>
</dbReference>
<dbReference type="AlphaFoldDB" id="A0A368XBL7"/>